<sequence>MANQVYNFVEYRFASFELMKLKPAQTQQEKEVKSAVTKTENFRPHFIQQLNRKPS</sequence>
<protein>
    <submittedName>
        <fullName evidence="1">Lipoprotein NlpI</fullName>
    </submittedName>
</protein>
<evidence type="ECO:0000313" key="1">
    <source>
        <dbReference type="EMBL" id="VEH68460.1"/>
    </source>
</evidence>
<dbReference type="AlphaFoldDB" id="A0A3S4U9P9"/>
<proteinExistence type="predicted"/>
<reference evidence="1 2" key="1">
    <citation type="submission" date="2018-12" db="EMBL/GenBank/DDBJ databases">
        <authorList>
            <consortium name="Pathogen Informatics"/>
        </authorList>
    </citation>
    <scope>NUCLEOTIDE SEQUENCE [LARGE SCALE GENOMIC DNA]</scope>
    <source>
        <strain evidence="1 2">NCTC8284</strain>
    </source>
</reference>
<gene>
    <name evidence="1" type="primary">nlpI_2</name>
    <name evidence="1" type="ORF">NCTC8284_03694</name>
</gene>
<evidence type="ECO:0000313" key="2">
    <source>
        <dbReference type="Proteomes" id="UP000278733"/>
    </source>
</evidence>
<dbReference type="EMBL" id="LR134405">
    <property type="protein sequence ID" value="VEH68460.1"/>
    <property type="molecule type" value="Genomic_DNA"/>
</dbReference>
<accession>A0A3S4U9P9</accession>
<keyword evidence="1" id="KW-0449">Lipoprotein</keyword>
<dbReference type="KEGG" id="rpne:NCTC8284_03694"/>
<name>A0A3S4U9P9_9PAST</name>
<dbReference type="Proteomes" id="UP000278733">
    <property type="component" value="Chromosome"/>
</dbReference>
<organism evidence="1 2">
    <name type="scientific">Rodentibacter pneumotropicus</name>
    <dbReference type="NCBI Taxonomy" id="758"/>
    <lineage>
        <taxon>Bacteria</taxon>
        <taxon>Pseudomonadati</taxon>
        <taxon>Pseudomonadota</taxon>
        <taxon>Gammaproteobacteria</taxon>
        <taxon>Pasteurellales</taxon>
        <taxon>Pasteurellaceae</taxon>
        <taxon>Rodentibacter</taxon>
    </lineage>
</organism>